<keyword evidence="12" id="KW-1133">Transmembrane helix</keyword>
<keyword evidence="7" id="KW-0436">Ligase</keyword>
<keyword evidence="23" id="KW-1185">Reference proteome</keyword>
<dbReference type="PANTHER" id="PTHR43107:SF15">
    <property type="entry name" value="FATTY ACID TRANSPORT PROTEIN 3, ISOFORM A"/>
    <property type="match status" value="1"/>
</dbReference>
<evidence type="ECO:0000256" key="16">
    <source>
        <dbReference type="ARBA" id="ARBA00051585"/>
    </source>
</evidence>
<evidence type="ECO:0000256" key="10">
    <source>
        <dbReference type="ARBA" id="ARBA00022741"/>
    </source>
</evidence>
<evidence type="ECO:0000313" key="23">
    <source>
        <dbReference type="Proteomes" id="UP000030706"/>
    </source>
</evidence>
<evidence type="ECO:0000256" key="9">
    <source>
        <dbReference type="ARBA" id="ARBA00022692"/>
    </source>
</evidence>
<dbReference type="FunFam" id="3.40.50.12780:FF:000019">
    <property type="entry name" value="Long-chain fatty acid transporter"/>
    <property type="match status" value="1"/>
</dbReference>
<dbReference type="GO" id="GO:0005324">
    <property type="term" value="F:long-chain fatty acid transmembrane transporter activity"/>
    <property type="evidence" value="ECO:0007669"/>
    <property type="project" value="TreeGrafter"/>
</dbReference>
<evidence type="ECO:0000256" key="11">
    <source>
        <dbReference type="ARBA" id="ARBA00022840"/>
    </source>
</evidence>
<keyword evidence="15" id="KW-0576">Peroxisome</keyword>
<keyword evidence="13" id="KW-0445">Lipid transport</keyword>
<name>A0A074XYJ1_AURPU</name>
<evidence type="ECO:0000259" key="21">
    <source>
        <dbReference type="Pfam" id="PF13193"/>
    </source>
</evidence>
<evidence type="ECO:0000256" key="13">
    <source>
        <dbReference type="ARBA" id="ARBA00023055"/>
    </source>
</evidence>
<dbReference type="SUPFAM" id="SSF56801">
    <property type="entry name" value="Acetyl-CoA synthetase-like"/>
    <property type="match status" value="1"/>
</dbReference>
<dbReference type="Proteomes" id="UP000030706">
    <property type="component" value="Unassembled WGS sequence"/>
</dbReference>
<comment type="catalytic activity">
    <reaction evidence="16">
        <text>a very long-chain fatty acid + ATP + CoA = a very long-chain fatty acyl-CoA + AMP + diphosphate</text>
        <dbReference type="Rhea" id="RHEA:54536"/>
        <dbReference type="ChEBI" id="CHEBI:30616"/>
        <dbReference type="ChEBI" id="CHEBI:33019"/>
        <dbReference type="ChEBI" id="CHEBI:57287"/>
        <dbReference type="ChEBI" id="CHEBI:58950"/>
        <dbReference type="ChEBI" id="CHEBI:138261"/>
        <dbReference type="ChEBI" id="CHEBI:456215"/>
    </reaction>
</comment>
<comment type="similarity">
    <text evidence="4">Belongs to the ATP-dependent AMP-binding enzyme family.</text>
</comment>
<organism evidence="22 23">
    <name type="scientific">Aureobasidium pullulans EXF-150</name>
    <dbReference type="NCBI Taxonomy" id="1043002"/>
    <lineage>
        <taxon>Eukaryota</taxon>
        <taxon>Fungi</taxon>
        <taxon>Dikarya</taxon>
        <taxon>Ascomycota</taxon>
        <taxon>Pezizomycotina</taxon>
        <taxon>Dothideomycetes</taxon>
        <taxon>Dothideomycetidae</taxon>
        <taxon>Dothideales</taxon>
        <taxon>Saccotheciaceae</taxon>
        <taxon>Aureobasidium</taxon>
    </lineage>
</organism>
<dbReference type="Pfam" id="PF13193">
    <property type="entry name" value="AMP-binding_C"/>
    <property type="match status" value="1"/>
</dbReference>
<evidence type="ECO:0000256" key="5">
    <source>
        <dbReference type="ARBA" id="ARBA00022448"/>
    </source>
</evidence>
<dbReference type="PROSITE" id="PS00455">
    <property type="entry name" value="AMP_BINDING"/>
    <property type="match status" value="1"/>
</dbReference>
<sequence length="641" mass="70412">MAALPLTLAAPAAVASLAYLRAKTSFPNDYAILKATVCGALYVRNCVKNDRVNLFYELEKHALDPKTRDHSFLAIPPHIPKDVATPADLKGLQATEWSYKQVYETVLKFAAWLKQEHGVKKGDMVAIDYTNKTQFVCLWFALFSLGAKAAFINTNLKGKALLHCVKACKAKLLIVDPAIEDALTDEVRQELANSVQAVVLDDVTEGRIVATAGLRVPDEERGGDKISDTAVLIFTSGTTGLPKPAVVPWKKFLLSGRTVSNWLGVKSTDRYYTAMPLYHSSASILNISVVLHAGATTILSHHFSPKTFFASATASKATMMQYIGEMCRYLLSTPPSPFDKSHTIRMAFGNGLRPDVWQKFKERFNILEIAEFYSATEAVGGSFIKSKNNFGLGAVGRAGTTLQTLMGSQTAIVKHDVETGEPYRNSSNLCERVNPGESGEYINALDPNNISDKYVGYYGNQKASDSKILRDVFKAGDAWYRSGDLLRKDTQGRLFFVDRIGDTYRWKSENVSTNEVAEALSTSPHIEEINVYGVALPNHDGRAGCAAVMLKSAPSSQVLKEIAAHAREKMPKFAIPLFLRVVREFEVTGTAKYTKHGLREQGVDPGKVGEDGLFWLPVGAEAYTEFRKRDWDGVVGGGVKL</sequence>
<dbReference type="Pfam" id="PF00501">
    <property type="entry name" value="AMP-binding"/>
    <property type="match status" value="1"/>
</dbReference>
<dbReference type="GO" id="GO:0005524">
    <property type="term" value="F:ATP binding"/>
    <property type="evidence" value="ECO:0007669"/>
    <property type="project" value="UniProtKB-KW"/>
</dbReference>
<comment type="subcellular location">
    <subcellularLocation>
        <location evidence="3">Cell membrane</location>
        <topology evidence="3">Multi-pass membrane protein</topology>
    </subcellularLocation>
    <subcellularLocation>
        <location evidence="1">Lipid droplet</location>
    </subcellularLocation>
    <subcellularLocation>
        <location evidence="2">Peroxisome membrane</location>
        <topology evidence="2">Multi-pass membrane protein</topology>
    </subcellularLocation>
</comment>
<dbReference type="HOGENOM" id="CLU_000022_46_3_1"/>
<keyword evidence="11" id="KW-0067">ATP-binding</keyword>
<dbReference type="PANTHER" id="PTHR43107">
    <property type="entry name" value="LONG-CHAIN FATTY ACID TRANSPORT PROTEIN"/>
    <property type="match status" value="1"/>
</dbReference>
<dbReference type="GO" id="GO:0005778">
    <property type="term" value="C:peroxisomal membrane"/>
    <property type="evidence" value="ECO:0007669"/>
    <property type="project" value="UniProtKB-SubCell"/>
</dbReference>
<dbReference type="InterPro" id="IPR000873">
    <property type="entry name" value="AMP-dep_synth/lig_dom"/>
</dbReference>
<keyword evidence="6" id="KW-1003">Cell membrane</keyword>
<dbReference type="GO" id="GO:0044539">
    <property type="term" value="P:long-chain fatty acid import into cell"/>
    <property type="evidence" value="ECO:0007669"/>
    <property type="project" value="TreeGrafter"/>
</dbReference>
<protein>
    <recommendedName>
        <fullName evidence="18">Very long-chain fatty acid transport protein</fullName>
    </recommendedName>
    <alternativeName>
        <fullName evidence="19">Very-long-chain acyl-CoA synthetase</fullName>
    </alternativeName>
</protein>
<dbReference type="InterPro" id="IPR045851">
    <property type="entry name" value="AMP-bd_C_sf"/>
</dbReference>
<dbReference type="EMBL" id="KL584977">
    <property type="protein sequence ID" value="KEQ87032.1"/>
    <property type="molecule type" value="Genomic_DNA"/>
</dbReference>
<proteinExistence type="inferred from homology"/>
<comment type="function">
    <text evidence="17">Acyl-CoA synthetase required for both the import of long chain fatty acids (LCFAs) (C14-C18) and the activation very long chain fatty acids (VLCFAs) (C20-C26) by esterification of the fatty acids into metabolically active CoA-thioesters for subsequent degradation or incorporation into phospholipids. The transport and fatty acyl-CoA synthetase activities are genetically separable and are thus independent activities. Esterifies VLCFAs in the peroxisome matrix. The VLCFAs are actively transported into peroxisomes by a PXA1-PXA2 heterodimeric transporter in the peroxisomal membrane.</text>
</comment>
<evidence type="ECO:0000256" key="17">
    <source>
        <dbReference type="ARBA" id="ARBA00060276"/>
    </source>
</evidence>
<evidence type="ECO:0000256" key="14">
    <source>
        <dbReference type="ARBA" id="ARBA00023136"/>
    </source>
</evidence>
<evidence type="ECO:0000256" key="1">
    <source>
        <dbReference type="ARBA" id="ARBA00004502"/>
    </source>
</evidence>
<dbReference type="STRING" id="1043002.A0A074XYJ1"/>
<evidence type="ECO:0000259" key="20">
    <source>
        <dbReference type="Pfam" id="PF00501"/>
    </source>
</evidence>
<dbReference type="FunFam" id="3.30.300.30:FF:000002">
    <property type="entry name" value="Long-chain fatty acid transport protein 1"/>
    <property type="match status" value="1"/>
</dbReference>
<reference evidence="22 23" key="1">
    <citation type="journal article" date="2014" name="BMC Genomics">
        <title>Genome sequencing of four Aureobasidium pullulans varieties: biotechnological potential, stress tolerance, and description of new species.</title>
        <authorList>
            <person name="Gostin Ar C."/>
            <person name="Ohm R.A."/>
            <person name="Kogej T."/>
            <person name="Sonjak S."/>
            <person name="Turk M."/>
            <person name="Zajc J."/>
            <person name="Zalar P."/>
            <person name="Grube M."/>
            <person name="Sun H."/>
            <person name="Han J."/>
            <person name="Sharma A."/>
            <person name="Chiniquy J."/>
            <person name="Ngan C.Y."/>
            <person name="Lipzen A."/>
            <person name="Barry K."/>
            <person name="Grigoriev I.V."/>
            <person name="Gunde-Cimerman N."/>
        </authorList>
    </citation>
    <scope>NUCLEOTIDE SEQUENCE [LARGE SCALE GENOMIC DNA]</scope>
    <source>
        <strain evidence="22 23">EXF-150</strain>
    </source>
</reference>
<evidence type="ECO:0000256" key="6">
    <source>
        <dbReference type="ARBA" id="ARBA00022475"/>
    </source>
</evidence>
<evidence type="ECO:0000256" key="7">
    <source>
        <dbReference type="ARBA" id="ARBA00022598"/>
    </source>
</evidence>
<feature type="domain" description="AMP-binding enzyme C-terminal" evidence="21">
    <location>
        <begin position="515"/>
        <end position="592"/>
    </location>
</feature>
<dbReference type="OrthoDB" id="10253869at2759"/>
<keyword evidence="14" id="KW-0472">Membrane</keyword>
<evidence type="ECO:0000256" key="15">
    <source>
        <dbReference type="ARBA" id="ARBA00023140"/>
    </source>
</evidence>
<evidence type="ECO:0000256" key="3">
    <source>
        <dbReference type="ARBA" id="ARBA00004651"/>
    </source>
</evidence>
<dbReference type="InterPro" id="IPR025110">
    <property type="entry name" value="AMP-bd_C"/>
</dbReference>
<evidence type="ECO:0000256" key="12">
    <source>
        <dbReference type="ARBA" id="ARBA00022989"/>
    </source>
</evidence>
<evidence type="ECO:0000256" key="18">
    <source>
        <dbReference type="ARBA" id="ARBA00068795"/>
    </source>
</evidence>
<gene>
    <name evidence="22" type="ORF">M438DRAFT_363158</name>
</gene>
<dbReference type="GO" id="GO:0005811">
    <property type="term" value="C:lipid droplet"/>
    <property type="evidence" value="ECO:0007669"/>
    <property type="project" value="UniProtKB-SubCell"/>
</dbReference>
<dbReference type="InterPro" id="IPR042099">
    <property type="entry name" value="ANL_N_sf"/>
</dbReference>
<keyword evidence="9" id="KW-0812">Transmembrane</keyword>
<dbReference type="RefSeq" id="XP_029763219.1">
    <property type="nucleotide sequence ID" value="XM_029907633.1"/>
</dbReference>
<dbReference type="Gene3D" id="3.30.300.30">
    <property type="match status" value="1"/>
</dbReference>
<keyword evidence="5" id="KW-0813">Transport</keyword>
<evidence type="ECO:0000313" key="22">
    <source>
        <dbReference type="EMBL" id="KEQ87032.1"/>
    </source>
</evidence>
<evidence type="ECO:0000256" key="19">
    <source>
        <dbReference type="ARBA" id="ARBA00078285"/>
    </source>
</evidence>
<evidence type="ECO:0000256" key="4">
    <source>
        <dbReference type="ARBA" id="ARBA00006432"/>
    </source>
</evidence>
<keyword evidence="8" id="KW-0551">Lipid droplet</keyword>
<keyword evidence="10" id="KW-0547">Nucleotide-binding</keyword>
<accession>A0A074XYJ1</accession>
<dbReference type="Gene3D" id="3.40.50.12780">
    <property type="entry name" value="N-terminal domain of ligase-like"/>
    <property type="match status" value="1"/>
</dbReference>
<dbReference type="GO" id="GO:0004467">
    <property type="term" value="F:long-chain fatty acid-CoA ligase activity"/>
    <property type="evidence" value="ECO:0007669"/>
    <property type="project" value="TreeGrafter"/>
</dbReference>
<evidence type="ECO:0000256" key="8">
    <source>
        <dbReference type="ARBA" id="ARBA00022677"/>
    </source>
</evidence>
<evidence type="ECO:0000256" key="2">
    <source>
        <dbReference type="ARBA" id="ARBA00004585"/>
    </source>
</evidence>
<feature type="domain" description="AMP-dependent synthetase/ligase" evidence="20">
    <location>
        <begin position="94"/>
        <end position="423"/>
    </location>
</feature>
<dbReference type="AlphaFoldDB" id="A0A074XYJ1"/>
<dbReference type="GO" id="GO:0009898">
    <property type="term" value="C:cytoplasmic side of plasma membrane"/>
    <property type="evidence" value="ECO:0007669"/>
    <property type="project" value="TreeGrafter"/>
</dbReference>
<dbReference type="GeneID" id="40749939"/>
<dbReference type="InterPro" id="IPR020845">
    <property type="entry name" value="AMP-binding_CS"/>
</dbReference>